<sequence length="422" mass="47900">MMTSKKNLLLIGYNFYPEPTGIGKYNGEMIAWLAKQGYNCTVITTYPYYPYWKVQEPYIKNRFSFTTEVVAYPAGGKATICRCPIYVPSRPSGIKRVILDLSFLFTALIKVIHLLGKHKFEYVITIAPAFKLGLLGILCKILQKSTFIYHIQDMQIEAARDLHMIKSTFLFKLLLKIEKFIFNKANFITTISEAMAIKIYEKSEKKVHLFPNWVDTSLFFPIQDKCKLKSLFGFRNAERIVLYSGAIGEKQGLENILSVAKRFGECDMNVKFIICGSGPYKEHLIELSQELKLTNLLFLPVQPLEKFNSFLNLADVHLVIQKCSTCDLVMPSKLTTILAIGGLALVTANNDSGLSSMIKKHNIALVVEPENQVALYKGLTEALNELNDEIKINARSYADRYLEIDRIMKSFQVLALQPIPCV</sequence>
<gene>
    <name evidence="1" type="primary">wcaI</name>
    <name evidence="1" type="ORF">GCM10011375_35820</name>
</gene>
<keyword evidence="2" id="KW-1185">Reference proteome</keyword>
<dbReference type="EMBL" id="BMFN01000003">
    <property type="protein sequence ID" value="GGF77571.1"/>
    <property type="molecule type" value="Genomic_DNA"/>
</dbReference>
<accession>A0ACB5PW22</accession>
<reference evidence="1 2" key="1">
    <citation type="journal article" date="2019" name="Int. J. Syst. Evol. Microbiol.">
        <title>The Global Catalogue of Microorganisms (GCM) 10K type strain sequencing project: providing services to taxonomists for standard genome sequencing and annotation.</title>
        <authorList>
            <consortium name="The Broad Institute Genomics Platform"/>
            <consortium name="The Broad Institute Genome Sequencing Center for Infectious Disease"/>
            <person name="Wu L."/>
            <person name="Ma J."/>
        </authorList>
    </citation>
    <scope>NUCLEOTIDE SEQUENCE [LARGE SCALE GENOMIC DNA]</scope>
    <source>
        <strain evidence="1 2">CGMCC 1.12720</strain>
    </source>
</reference>
<dbReference type="Proteomes" id="UP000605392">
    <property type="component" value="Unassembled WGS sequence"/>
</dbReference>
<protein>
    <submittedName>
        <fullName evidence="1">Colanic acid biosynthesis glycosyltransferase WcaI</fullName>
    </submittedName>
</protein>
<organism evidence="1 2">
    <name type="scientific">Hymenobacter qilianensis</name>
    <dbReference type="NCBI Taxonomy" id="1385715"/>
    <lineage>
        <taxon>Bacteria</taxon>
        <taxon>Pseudomonadati</taxon>
        <taxon>Bacteroidota</taxon>
        <taxon>Cytophagia</taxon>
        <taxon>Cytophagales</taxon>
        <taxon>Hymenobacteraceae</taxon>
        <taxon>Hymenobacter</taxon>
    </lineage>
</organism>
<evidence type="ECO:0000313" key="1">
    <source>
        <dbReference type="EMBL" id="GGF77571.1"/>
    </source>
</evidence>
<proteinExistence type="predicted"/>
<evidence type="ECO:0000313" key="2">
    <source>
        <dbReference type="Proteomes" id="UP000605392"/>
    </source>
</evidence>
<name>A0ACB5PW22_9BACT</name>
<comment type="caution">
    <text evidence="1">The sequence shown here is derived from an EMBL/GenBank/DDBJ whole genome shotgun (WGS) entry which is preliminary data.</text>
</comment>